<name>A0A1B6IE19_9HEMI</name>
<dbReference type="InterPro" id="IPR006578">
    <property type="entry name" value="MADF-dom"/>
</dbReference>
<feature type="compositionally biased region" description="Low complexity" evidence="1">
    <location>
        <begin position="79"/>
        <end position="95"/>
    </location>
</feature>
<sequence>THLQKKWKSVKDCYNRERRRLSGGKSGSAANRKTPYIYYHMLSFLNSNNPPTNTHSNVSHPPDEDDIDLENTQLDQGPESETPTATTATAEPNATRVTAKKRKPESETPT</sequence>
<feature type="non-terminal residue" evidence="3">
    <location>
        <position position="1"/>
    </location>
</feature>
<dbReference type="Pfam" id="PF10545">
    <property type="entry name" value="MADF_DNA_bdg"/>
    <property type="match status" value="1"/>
</dbReference>
<feature type="non-terminal residue" evidence="3">
    <location>
        <position position="110"/>
    </location>
</feature>
<reference evidence="3" key="1">
    <citation type="submission" date="2015-11" db="EMBL/GenBank/DDBJ databases">
        <title>De novo transcriptome assembly of four potential Pierce s Disease insect vectors from Arizona vineyards.</title>
        <authorList>
            <person name="Tassone E.E."/>
        </authorList>
    </citation>
    <scope>NUCLEOTIDE SEQUENCE</scope>
</reference>
<proteinExistence type="predicted"/>
<organism evidence="3">
    <name type="scientific">Homalodisca liturata</name>
    <dbReference type="NCBI Taxonomy" id="320908"/>
    <lineage>
        <taxon>Eukaryota</taxon>
        <taxon>Metazoa</taxon>
        <taxon>Ecdysozoa</taxon>
        <taxon>Arthropoda</taxon>
        <taxon>Hexapoda</taxon>
        <taxon>Insecta</taxon>
        <taxon>Pterygota</taxon>
        <taxon>Neoptera</taxon>
        <taxon>Paraneoptera</taxon>
        <taxon>Hemiptera</taxon>
        <taxon>Auchenorrhyncha</taxon>
        <taxon>Membracoidea</taxon>
        <taxon>Cicadellidae</taxon>
        <taxon>Cicadellinae</taxon>
        <taxon>Proconiini</taxon>
        <taxon>Homalodisca</taxon>
    </lineage>
</organism>
<accession>A0A1B6IE19</accession>
<feature type="compositionally biased region" description="Low complexity" evidence="1">
    <location>
        <begin position="46"/>
        <end position="57"/>
    </location>
</feature>
<gene>
    <name evidence="3" type="ORF">g.156</name>
</gene>
<protein>
    <recommendedName>
        <fullName evidence="2">MADF domain-containing protein</fullName>
    </recommendedName>
</protein>
<evidence type="ECO:0000259" key="2">
    <source>
        <dbReference type="Pfam" id="PF10545"/>
    </source>
</evidence>
<feature type="region of interest" description="Disordered" evidence="1">
    <location>
        <begin position="44"/>
        <end position="110"/>
    </location>
</feature>
<evidence type="ECO:0000313" key="3">
    <source>
        <dbReference type="EMBL" id="JAS85157.1"/>
    </source>
</evidence>
<feature type="domain" description="MADF" evidence="2">
    <location>
        <begin position="3"/>
        <end position="45"/>
    </location>
</feature>
<dbReference type="EMBL" id="GECU01022549">
    <property type="protein sequence ID" value="JAS85157.1"/>
    <property type="molecule type" value="Transcribed_RNA"/>
</dbReference>
<evidence type="ECO:0000256" key="1">
    <source>
        <dbReference type="SAM" id="MobiDB-lite"/>
    </source>
</evidence>
<dbReference type="AlphaFoldDB" id="A0A1B6IE19"/>